<comment type="caution">
    <text evidence="1">The sequence shown here is derived from an EMBL/GenBank/DDBJ whole genome shotgun (WGS) entry which is preliminary data.</text>
</comment>
<keyword evidence="2" id="KW-1185">Reference proteome</keyword>
<dbReference type="Proteomes" id="UP001497382">
    <property type="component" value="Unassembled WGS sequence"/>
</dbReference>
<reference evidence="1 2" key="1">
    <citation type="submission" date="2024-04" db="EMBL/GenBank/DDBJ databases">
        <authorList>
            <person name="Rising A."/>
            <person name="Reimegard J."/>
            <person name="Sonavane S."/>
            <person name="Akerstrom W."/>
            <person name="Nylinder S."/>
            <person name="Hedman E."/>
            <person name="Kallberg Y."/>
        </authorList>
    </citation>
    <scope>NUCLEOTIDE SEQUENCE [LARGE SCALE GENOMIC DNA]</scope>
</reference>
<evidence type="ECO:0000313" key="2">
    <source>
        <dbReference type="Proteomes" id="UP001497382"/>
    </source>
</evidence>
<protein>
    <submittedName>
        <fullName evidence="1">Uncharacterized protein</fullName>
    </submittedName>
</protein>
<dbReference type="EMBL" id="CAXIEN010000268">
    <property type="protein sequence ID" value="CAL1290675.1"/>
    <property type="molecule type" value="Genomic_DNA"/>
</dbReference>
<sequence length="69" mass="8276">MERNYKETYNSKKALGKMFRVAHDYESENKDASITYLDIKVDPDLEYPGWEHYKENAIKARNKYNTLLK</sequence>
<accession>A0AAV2B441</accession>
<gene>
    <name evidence="1" type="ORF">LARSCL_LOCUS16627</name>
</gene>
<dbReference type="AlphaFoldDB" id="A0AAV2B441"/>
<proteinExistence type="predicted"/>
<organism evidence="1 2">
    <name type="scientific">Larinioides sclopetarius</name>
    <dbReference type="NCBI Taxonomy" id="280406"/>
    <lineage>
        <taxon>Eukaryota</taxon>
        <taxon>Metazoa</taxon>
        <taxon>Ecdysozoa</taxon>
        <taxon>Arthropoda</taxon>
        <taxon>Chelicerata</taxon>
        <taxon>Arachnida</taxon>
        <taxon>Araneae</taxon>
        <taxon>Araneomorphae</taxon>
        <taxon>Entelegynae</taxon>
        <taxon>Araneoidea</taxon>
        <taxon>Araneidae</taxon>
        <taxon>Larinioides</taxon>
    </lineage>
</organism>
<name>A0AAV2B441_9ARAC</name>
<evidence type="ECO:0000313" key="1">
    <source>
        <dbReference type="EMBL" id="CAL1290675.1"/>
    </source>
</evidence>
<feature type="non-terminal residue" evidence="1">
    <location>
        <position position="69"/>
    </location>
</feature>